<comment type="caution">
    <text evidence="4">The sequence shown here is derived from an EMBL/GenBank/DDBJ whole genome shotgun (WGS) entry which is preliminary data.</text>
</comment>
<accession>A0A3E5B845</accession>
<feature type="compositionally biased region" description="Gly residues" evidence="1">
    <location>
        <begin position="270"/>
        <end position="280"/>
    </location>
</feature>
<dbReference type="Pfam" id="PF14848">
    <property type="entry name" value="HU-DNA_bdg"/>
    <property type="match status" value="1"/>
</dbReference>
<reference evidence="4 5" key="1">
    <citation type="submission" date="2018-08" db="EMBL/GenBank/DDBJ databases">
        <title>A genome reference for cultivated species of the human gut microbiota.</title>
        <authorList>
            <person name="Zou Y."/>
            <person name="Xue W."/>
            <person name="Luo G."/>
        </authorList>
    </citation>
    <scope>NUCLEOTIDE SEQUENCE [LARGE SCALE GENOMIC DNA]</scope>
    <source>
        <strain evidence="4 5">OM05-15BH</strain>
    </source>
</reference>
<name>A0A3E5B845_9BACE</name>
<evidence type="ECO:0000259" key="3">
    <source>
        <dbReference type="Pfam" id="PF14848"/>
    </source>
</evidence>
<dbReference type="InterPro" id="IPR027824">
    <property type="entry name" value="DUF4469"/>
</dbReference>
<organism evidence="4 5">
    <name type="scientific">Bacteroides oleiciplenus</name>
    <dbReference type="NCBI Taxonomy" id="626931"/>
    <lineage>
        <taxon>Bacteria</taxon>
        <taxon>Pseudomonadati</taxon>
        <taxon>Bacteroidota</taxon>
        <taxon>Bacteroidia</taxon>
        <taxon>Bacteroidales</taxon>
        <taxon>Bacteroidaceae</taxon>
        <taxon>Bacteroides</taxon>
    </lineage>
</organism>
<dbReference type="CDD" id="cd12843">
    <property type="entry name" value="Bvu_2165_C_like"/>
    <property type="match status" value="1"/>
</dbReference>
<evidence type="ECO:0000259" key="2">
    <source>
        <dbReference type="Pfam" id="PF14734"/>
    </source>
</evidence>
<feature type="domain" description="DUF4469" evidence="2">
    <location>
        <begin position="158"/>
        <end position="254"/>
    </location>
</feature>
<gene>
    <name evidence="4" type="ORF">DXB65_14895</name>
</gene>
<feature type="region of interest" description="Disordered" evidence="1">
    <location>
        <begin position="266"/>
        <end position="288"/>
    </location>
</feature>
<dbReference type="RefSeq" id="WP_117724715.1">
    <property type="nucleotide sequence ID" value="NZ_QSUL01000010.1"/>
</dbReference>
<sequence length="288" mass="30982">MAKEPTQKAKLSLKALELTLTKDVTNDYYLTPKLQKCLDMADLAREVAAMSTRQEDEDEIKRIGNLLMKRMVWYLSSGYSLSTVLGYFRPTVQGVLLESELASAPNRDRIKLGISYSMSQEMRQALAEAELDVEIQKAAVGPQLYSVVSAQDAMHPDAATRGQGVPVSAGESCIIKGKNLKVGGTGEKIGVTLTRQDGNEHTTVFFPISKLYPNTPTQVGFVMPSSAPEGSVWSVQLCTQIGNTGSQLLKAPRTVSMNDYFIVGEVSETPGGGGSEGGEGGLEEDPLG</sequence>
<dbReference type="Proteomes" id="UP000260983">
    <property type="component" value="Unassembled WGS sequence"/>
</dbReference>
<dbReference type="EMBL" id="QSUL01000010">
    <property type="protein sequence ID" value="RGN33772.1"/>
    <property type="molecule type" value="Genomic_DNA"/>
</dbReference>
<dbReference type="InterPro" id="IPR049893">
    <property type="entry name" value="Bvu_2165-like_IHF-HU-DNA_bdg"/>
</dbReference>
<evidence type="ECO:0000313" key="4">
    <source>
        <dbReference type="EMBL" id="RGN33772.1"/>
    </source>
</evidence>
<dbReference type="Pfam" id="PF14734">
    <property type="entry name" value="DUF4469"/>
    <property type="match status" value="1"/>
</dbReference>
<evidence type="ECO:0000256" key="1">
    <source>
        <dbReference type="SAM" id="MobiDB-lite"/>
    </source>
</evidence>
<feature type="domain" description="Bvu-2165-like IHF-HU-like DNA-binding" evidence="3">
    <location>
        <begin position="19"/>
        <end position="132"/>
    </location>
</feature>
<dbReference type="AlphaFoldDB" id="A0A3E5B845"/>
<proteinExistence type="predicted"/>
<protein>
    <submittedName>
        <fullName evidence="4">DUF4469 domain-containing protein</fullName>
    </submittedName>
</protein>
<evidence type="ECO:0000313" key="5">
    <source>
        <dbReference type="Proteomes" id="UP000260983"/>
    </source>
</evidence>
<dbReference type="Gene3D" id="2.70.50.70">
    <property type="match status" value="1"/>
</dbReference>